<sequence length="353" mass="39238">MDEMTELRRMRAEVSHPDPERLTTGRERLQAAINEERPALRDASDRPQTGGFMNDIKITGDRGQGSRGLLVRRPVLSAVVAATAAVAVTATVVIAGNLGDRQGRSGPSVSESSTTRVSAKKVLNDAADRVREEEKDAKTDVPRDDQFIYIRNIVKETNRKTGRTDVREAENWESVDRSKRGWVNEIGGDGTWDEPLGKNESTFPPPGWEAQKKIPTDPVELIRYLAKGLGTSGKPDSLKEIKKRDWYMVQFSLKGLATRPISPKGLRPAAFEALAKVPGMKAKAGVEDSRGRPTVGVSYDHKFTRNQMLLFDEDSHAYLEDRDIRATLDGKKSYDQFIRLAEAAVVDKVKQRP</sequence>
<reference evidence="4" key="1">
    <citation type="submission" date="2020-02" db="EMBL/GenBank/DDBJ databases">
        <title>Streptomyces sp. ASO4wet.</title>
        <authorList>
            <person name="Risdian C."/>
            <person name="Landwehr W."/>
            <person name="Schupp P."/>
            <person name="Wink J."/>
        </authorList>
    </citation>
    <scope>NUCLEOTIDE SEQUENCE [LARGE SCALE GENOMIC DNA]</scope>
    <source>
        <strain evidence="4">ASO4wet</strain>
    </source>
</reference>
<feature type="region of interest" description="Disordered" evidence="1">
    <location>
        <begin position="183"/>
        <end position="212"/>
    </location>
</feature>
<feature type="region of interest" description="Disordered" evidence="1">
    <location>
        <begin position="1"/>
        <end position="59"/>
    </location>
</feature>
<keyword evidence="2" id="KW-0812">Transmembrane</keyword>
<organism evidence="3 4">
    <name type="scientific">Streptomyces bathyalis</name>
    <dbReference type="NCBI Taxonomy" id="2710756"/>
    <lineage>
        <taxon>Bacteria</taxon>
        <taxon>Bacillati</taxon>
        <taxon>Actinomycetota</taxon>
        <taxon>Actinomycetes</taxon>
        <taxon>Kitasatosporales</taxon>
        <taxon>Streptomycetaceae</taxon>
        <taxon>Streptomyces</taxon>
    </lineage>
</organism>
<dbReference type="KEGG" id="sbat:G4Z16_04005"/>
<dbReference type="InterPro" id="IPR047789">
    <property type="entry name" value="CU044_5270-like"/>
</dbReference>
<dbReference type="AlphaFoldDB" id="A0A7T1WPX7"/>
<protein>
    <recommendedName>
        <fullName evidence="5">Tat pathway signal protein</fullName>
    </recommendedName>
</protein>
<feature type="region of interest" description="Disordered" evidence="1">
    <location>
        <begin position="98"/>
        <end position="138"/>
    </location>
</feature>
<proteinExistence type="predicted"/>
<dbReference type="EMBL" id="CP048882">
    <property type="protein sequence ID" value="QPP05693.1"/>
    <property type="molecule type" value="Genomic_DNA"/>
</dbReference>
<evidence type="ECO:0000256" key="2">
    <source>
        <dbReference type="SAM" id="Phobius"/>
    </source>
</evidence>
<feature type="compositionally biased region" description="Basic and acidic residues" evidence="1">
    <location>
        <begin position="122"/>
        <end position="138"/>
    </location>
</feature>
<dbReference type="NCBIfam" id="NF038083">
    <property type="entry name" value="CU044_5270_fam"/>
    <property type="match status" value="1"/>
</dbReference>
<evidence type="ECO:0000313" key="4">
    <source>
        <dbReference type="Proteomes" id="UP000595046"/>
    </source>
</evidence>
<evidence type="ECO:0000256" key="1">
    <source>
        <dbReference type="SAM" id="MobiDB-lite"/>
    </source>
</evidence>
<gene>
    <name evidence="3" type="ORF">G4Z16_04005</name>
</gene>
<keyword evidence="2" id="KW-0472">Membrane</keyword>
<accession>A0A7T1WPX7</accession>
<evidence type="ECO:0000313" key="3">
    <source>
        <dbReference type="EMBL" id="QPP05693.1"/>
    </source>
</evidence>
<evidence type="ECO:0008006" key="5">
    <source>
        <dbReference type="Google" id="ProtNLM"/>
    </source>
</evidence>
<feature type="compositionally biased region" description="Basic and acidic residues" evidence="1">
    <location>
        <begin position="1"/>
        <end position="45"/>
    </location>
</feature>
<name>A0A7T1WPX7_9ACTN</name>
<keyword evidence="2" id="KW-1133">Transmembrane helix</keyword>
<keyword evidence="4" id="KW-1185">Reference proteome</keyword>
<feature type="compositionally biased region" description="Polar residues" evidence="1">
    <location>
        <begin position="105"/>
        <end position="117"/>
    </location>
</feature>
<feature type="transmembrane region" description="Helical" evidence="2">
    <location>
        <begin position="75"/>
        <end position="98"/>
    </location>
</feature>
<dbReference type="Proteomes" id="UP000595046">
    <property type="component" value="Chromosome"/>
</dbReference>